<dbReference type="Proteomes" id="UP000076632">
    <property type="component" value="Unassembled WGS sequence"/>
</dbReference>
<accession>A0A165A3Q9</accession>
<gene>
    <name evidence="2" type="ORF">L228DRAFT_31229</name>
</gene>
<dbReference type="RefSeq" id="XP_018185462.1">
    <property type="nucleotide sequence ID" value="XM_018336470.1"/>
</dbReference>
<evidence type="ECO:0000313" key="2">
    <source>
        <dbReference type="EMBL" id="KZF19907.1"/>
    </source>
</evidence>
<sequence length="114" mass="12753">MLRHNSQHALLLFLCAMLAINLHILLRIIFPITAMYKTHKSAWWAALIASIAVNAVWVKTYLYISEANGLNVPVNVVVTVVTPYLAGWLHEYIATKGVVSNCSSFRRAVVCNDQ</sequence>
<keyword evidence="1" id="KW-0812">Transmembrane</keyword>
<keyword evidence="3" id="KW-1185">Reference proteome</keyword>
<evidence type="ECO:0000256" key="1">
    <source>
        <dbReference type="SAM" id="Phobius"/>
    </source>
</evidence>
<dbReference type="GeneID" id="28901607"/>
<name>A0A165A3Q9_XYLHT</name>
<protein>
    <submittedName>
        <fullName evidence="2">Uncharacterized protein</fullName>
    </submittedName>
</protein>
<keyword evidence="1" id="KW-1133">Transmembrane helix</keyword>
<reference evidence="2 3" key="1">
    <citation type="journal article" date="2016" name="Fungal Biol.">
        <title>The genome of Xylona heveae provides a window into fungal endophytism.</title>
        <authorList>
            <person name="Gazis R."/>
            <person name="Kuo A."/>
            <person name="Riley R."/>
            <person name="LaButti K."/>
            <person name="Lipzen A."/>
            <person name="Lin J."/>
            <person name="Amirebrahimi M."/>
            <person name="Hesse C.N."/>
            <person name="Spatafora J.W."/>
            <person name="Henrissat B."/>
            <person name="Hainaut M."/>
            <person name="Grigoriev I.V."/>
            <person name="Hibbett D.S."/>
        </authorList>
    </citation>
    <scope>NUCLEOTIDE SEQUENCE [LARGE SCALE GENOMIC DNA]</scope>
    <source>
        <strain evidence="2 3">TC161</strain>
    </source>
</reference>
<organism evidence="2 3">
    <name type="scientific">Xylona heveae (strain CBS 132557 / TC161)</name>
    <dbReference type="NCBI Taxonomy" id="1328760"/>
    <lineage>
        <taxon>Eukaryota</taxon>
        <taxon>Fungi</taxon>
        <taxon>Dikarya</taxon>
        <taxon>Ascomycota</taxon>
        <taxon>Pezizomycotina</taxon>
        <taxon>Xylonomycetes</taxon>
        <taxon>Xylonales</taxon>
        <taxon>Xylonaceae</taxon>
        <taxon>Xylona</taxon>
    </lineage>
</organism>
<feature type="transmembrane region" description="Helical" evidence="1">
    <location>
        <begin position="6"/>
        <end position="30"/>
    </location>
</feature>
<dbReference type="AlphaFoldDB" id="A0A165A3Q9"/>
<proteinExistence type="predicted"/>
<keyword evidence="1" id="KW-0472">Membrane</keyword>
<evidence type="ECO:0000313" key="3">
    <source>
        <dbReference type="Proteomes" id="UP000076632"/>
    </source>
</evidence>
<dbReference type="EMBL" id="KV407464">
    <property type="protein sequence ID" value="KZF19907.1"/>
    <property type="molecule type" value="Genomic_DNA"/>
</dbReference>
<dbReference type="InParanoid" id="A0A165A3Q9"/>
<feature type="transmembrane region" description="Helical" evidence="1">
    <location>
        <begin position="42"/>
        <end position="64"/>
    </location>
</feature>